<keyword evidence="21" id="KW-1185">Reference proteome</keyword>
<feature type="domain" description="TAZ-type" evidence="17">
    <location>
        <begin position="443"/>
        <end position="526"/>
    </location>
</feature>
<dbReference type="OrthoDB" id="899at2759"/>
<evidence type="ECO:0000256" key="4">
    <source>
        <dbReference type="ARBA" id="ARBA00022679"/>
    </source>
</evidence>
<feature type="compositionally biased region" description="Low complexity" evidence="16">
    <location>
        <begin position="578"/>
        <end position="591"/>
    </location>
</feature>
<evidence type="ECO:0000256" key="8">
    <source>
        <dbReference type="ARBA" id="ARBA00022853"/>
    </source>
</evidence>
<dbReference type="Pfam" id="PF00569">
    <property type="entry name" value="ZZ"/>
    <property type="match status" value="1"/>
</dbReference>
<evidence type="ECO:0000259" key="19">
    <source>
        <dbReference type="PROSITE" id="PS51727"/>
    </source>
</evidence>
<feature type="region of interest" description="Disordered" evidence="16">
    <location>
        <begin position="235"/>
        <end position="294"/>
    </location>
</feature>
<proteinExistence type="predicted"/>
<gene>
    <name evidence="20" type="ORF">HYH03_018437</name>
</gene>
<feature type="domain" description="TAZ-type" evidence="17">
    <location>
        <begin position="1397"/>
        <end position="1478"/>
    </location>
</feature>
<dbReference type="GO" id="GO:0005667">
    <property type="term" value="C:transcription regulator complex"/>
    <property type="evidence" value="ECO:0007669"/>
    <property type="project" value="TreeGrafter"/>
</dbReference>
<reference evidence="20" key="1">
    <citation type="journal article" date="2020" name="bioRxiv">
        <title>Comparative genomics of Chlamydomonas.</title>
        <authorList>
            <person name="Craig R.J."/>
            <person name="Hasan A.R."/>
            <person name="Ness R.W."/>
            <person name="Keightley P.D."/>
        </authorList>
    </citation>
    <scope>NUCLEOTIDE SEQUENCE</scope>
    <source>
        <strain evidence="20">CCAP 11/70</strain>
    </source>
</reference>
<evidence type="ECO:0000256" key="13">
    <source>
        <dbReference type="ARBA" id="ARBA00023315"/>
    </source>
</evidence>
<feature type="region of interest" description="Disordered" evidence="16">
    <location>
        <begin position="1"/>
        <end position="25"/>
    </location>
</feature>
<dbReference type="GO" id="GO:0000123">
    <property type="term" value="C:histone acetyltransferase complex"/>
    <property type="evidence" value="ECO:0007669"/>
    <property type="project" value="TreeGrafter"/>
</dbReference>
<dbReference type="InterPro" id="IPR000197">
    <property type="entry name" value="Znf_TAZ"/>
</dbReference>
<sequence length="1514" mass="166222">MLASAPNQMAAPPPFQPWQSEADAADRKMMTEHIYQIFQSKRPAQQQYNSKLPEFVKRLEEGLYRSANSKAEYTDMKTLEQRLHDVAKRFVKPPGQPAQPAGAPGGVLQAPPMPQNGLQQPVQPSQMPNMVNMGLQGMGQQFQLPQPQPMQPQGLMPNNGGMPGSMGLPDPLRNQMPQVGGHGMIPTQPMQQLDPGNQYPQLLGTNNPGFNPGASMPQGVMSNGAPVLIRGQRDWNGNPSQQLLGGQPGPQGMNKLTINGLPPGQLTTGPGMIPQQQPMLQSGFVPSAPGPAPGGMIPMGNGPVGNGMVPMGNPTMPMATTGSPMLNGMNNFAGGPPNGGMGGMGQPLPGMVPVGGVNPNPAALPGMMPMPTNNPGGFPGGPGGMQLGQAPNMGQVPMPNANAMLGDGGAPGQGLNGGGGPGGFPNINLGGGGGGMAPDERDPKVQEQYVQKQQRWLLFLRHCAKCRAPGEECQLKSQCKFGKQLWQHILQCQNGQCEYPRCTSSKELLKHHQKCQLANCPVCAPVKDYVKKTRQATQQQNQQQAQQQVPQLQPQLQPQQPFGMPGPGGMPGQPPMMPNGMMPQQQQPQQQAMRLNTNGLGGQKRPHEMMGGGMVGGMDPGMPGMVPVGPGPGGMGMPGPMGMGAPMQPAPLQPVAPGPGPGQGPGLMPGQPGPKRAKTEDVLRQNTGTSLLETFDAKQIRVHVDLIRAAAVTQKAQQQPPANPEDACKVCMLTKLSFEPPVIYCTSCGLKIKRGQIFYSTPPEHGNDLKGYFCHQCFTDQKGERITIEGVSIKKSDLVKRKNDEEIEEGWVQCDHCEGWVHQICGMFNKGRNNNDVHYLCPECLAFGYDHGHRQKTEIRPQAMLEAKDLPTSRLSEWITERLNRELEKERLRRAEQHGKQPHEVQGPEPLTVRMINSVIKKCEVKPKFHETFQAEAYASEFPYRQKVLLLFQSLDGVDVCLFCMYVQEYGRDCMAPNTNVVYLSYLDSVKYFRPEIPSALGPAVSLRTFVYHELLIGYIEFVKNMGFEQMYIWACPPMQGDDYILYCHPTKQKTPRSDRLRMWYIEMLKMAKEEGIVVHLSTLWDTYFEGGRDHRMERCSATFIPYMEGDYWPGEAENQLVNITDAARGGQKKGAGGVPSRKAGSKGKRYGGGPATTDEQLMSRLGEILGGNMREDFIVVHMQWNCQFCRTHIRGPNLVYRYRLPPGATPPKAAPERKFEGIKLEGGGPSIPAGTVTSLTICEACFKDEETRLLTGQMPRLPAGVTPADLLCEKLEPQVMWQSDPDGDMESEFFDTRQTFLSLCQGNHYQFDTLRRAKHSSMMVLYHLHNPHSPAFASSCNVCQAEIEPGQGFRCTVCSDFDMCASCKVNVGHAHPVVPHKRALDETRQRLTEAERRERNEQLQKTLALLVHACSCQNQACGSNSCRKVKQLFQHAVHCQAKVTGGCQLCKKMWCLLNLHAKSCTRADCSVPRCKELKELRRRQTNRQEEKRRAAYAAMLRQQMAAQGPRGPM</sequence>
<evidence type="ECO:0000256" key="6">
    <source>
        <dbReference type="ARBA" id="ARBA00022771"/>
    </source>
</evidence>
<keyword evidence="5" id="KW-0479">Metal-binding</keyword>
<dbReference type="GO" id="GO:0008270">
    <property type="term" value="F:zinc ion binding"/>
    <property type="evidence" value="ECO:0007669"/>
    <property type="project" value="UniProtKB-KW"/>
</dbReference>
<feature type="domain" description="ZZ-type" evidence="18">
    <location>
        <begin position="1336"/>
        <end position="1386"/>
    </location>
</feature>
<accession>A0A835XLY1</accession>
<dbReference type="SMART" id="SM00291">
    <property type="entry name" value="ZnF_ZZ"/>
    <property type="match status" value="1"/>
</dbReference>
<keyword evidence="4" id="KW-0808">Transferase</keyword>
<dbReference type="PROSITE" id="PS01359">
    <property type="entry name" value="ZF_PHD_1"/>
    <property type="match status" value="1"/>
</dbReference>
<keyword evidence="8" id="KW-0156">Chromatin regulator</keyword>
<dbReference type="GO" id="GO:0004402">
    <property type="term" value="F:histone acetyltransferase activity"/>
    <property type="evidence" value="ECO:0007669"/>
    <property type="project" value="InterPro"/>
</dbReference>
<dbReference type="InterPro" id="IPR035898">
    <property type="entry name" value="TAZ_dom_sf"/>
</dbReference>
<keyword evidence="13" id="KW-0012">Acyltransferase</keyword>
<name>A0A835XLY1_9CHLO</name>
<comment type="function">
    <text evidence="1">Acetyltransferase enzyme. Acetylates histones, giving a specific tag for transcriptional activation.</text>
</comment>
<keyword evidence="7" id="KW-0862">Zinc</keyword>
<evidence type="ECO:0000256" key="2">
    <source>
        <dbReference type="ARBA" id="ARBA00004123"/>
    </source>
</evidence>
<evidence type="ECO:0000313" key="20">
    <source>
        <dbReference type="EMBL" id="KAG2482629.1"/>
    </source>
</evidence>
<comment type="catalytic activity">
    <reaction evidence="14">
        <text>L-lysyl-[protein] + acetyl-CoA = N(6)-acetyl-L-lysyl-[protein] + CoA + H(+)</text>
        <dbReference type="Rhea" id="RHEA:45948"/>
        <dbReference type="Rhea" id="RHEA-COMP:9752"/>
        <dbReference type="Rhea" id="RHEA-COMP:10731"/>
        <dbReference type="ChEBI" id="CHEBI:15378"/>
        <dbReference type="ChEBI" id="CHEBI:29969"/>
        <dbReference type="ChEBI" id="CHEBI:57287"/>
        <dbReference type="ChEBI" id="CHEBI:57288"/>
        <dbReference type="ChEBI" id="CHEBI:61930"/>
        <dbReference type="EC" id="2.3.1.48"/>
    </reaction>
</comment>
<feature type="compositionally biased region" description="Low complexity" evidence="16">
    <location>
        <begin position="260"/>
        <end position="271"/>
    </location>
</feature>
<organism evidence="20 21">
    <name type="scientific">Edaphochlamys debaryana</name>
    <dbReference type="NCBI Taxonomy" id="47281"/>
    <lineage>
        <taxon>Eukaryota</taxon>
        <taxon>Viridiplantae</taxon>
        <taxon>Chlorophyta</taxon>
        <taxon>core chlorophytes</taxon>
        <taxon>Chlorophyceae</taxon>
        <taxon>CS clade</taxon>
        <taxon>Chlamydomonadales</taxon>
        <taxon>Chlamydomonadales incertae sedis</taxon>
        <taxon>Edaphochlamys</taxon>
    </lineage>
</organism>
<dbReference type="PROSITE" id="PS01357">
    <property type="entry name" value="ZF_ZZ_1"/>
    <property type="match status" value="1"/>
</dbReference>
<evidence type="ECO:0000259" key="17">
    <source>
        <dbReference type="PROSITE" id="PS50134"/>
    </source>
</evidence>
<evidence type="ECO:0000256" key="15">
    <source>
        <dbReference type="PROSITE-ProRule" id="PRU00228"/>
    </source>
</evidence>
<dbReference type="CDD" id="cd15614">
    <property type="entry name" value="PHD_HAC_like"/>
    <property type="match status" value="1"/>
</dbReference>
<evidence type="ECO:0000256" key="12">
    <source>
        <dbReference type="ARBA" id="ARBA00023242"/>
    </source>
</evidence>
<comment type="subcellular location">
    <subcellularLocation>
        <location evidence="2">Nucleus</location>
    </subcellularLocation>
</comment>
<dbReference type="Proteomes" id="UP000612055">
    <property type="component" value="Unassembled WGS sequence"/>
</dbReference>
<dbReference type="GO" id="GO:0045944">
    <property type="term" value="P:positive regulation of transcription by RNA polymerase II"/>
    <property type="evidence" value="ECO:0007669"/>
    <property type="project" value="TreeGrafter"/>
</dbReference>
<evidence type="ECO:0000256" key="1">
    <source>
        <dbReference type="ARBA" id="ARBA00002581"/>
    </source>
</evidence>
<dbReference type="Gene3D" id="3.30.40.10">
    <property type="entry name" value="Zinc/RING finger domain, C3HC4 (zinc finger)"/>
    <property type="match status" value="1"/>
</dbReference>
<dbReference type="Gene3D" id="3.30.60.90">
    <property type="match status" value="1"/>
</dbReference>
<keyword evidence="6 15" id="KW-0863">Zinc-finger</keyword>
<dbReference type="PROSITE" id="PS50134">
    <property type="entry name" value="ZF_TAZ"/>
    <property type="match status" value="2"/>
</dbReference>
<dbReference type="InterPro" id="IPR011011">
    <property type="entry name" value="Znf_FYVE_PHD"/>
</dbReference>
<protein>
    <recommendedName>
        <fullName evidence="3">histone acetyltransferase</fullName>
        <ecNumber evidence="3">2.3.1.48</ecNumber>
    </recommendedName>
</protein>
<evidence type="ECO:0000259" key="18">
    <source>
        <dbReference type="PROSITE" id="PS50135"/>
    </source>
</evidence>
<dbReference type="GO" id="GO:0003713">
    <property type="term" value="F:transcription coactivator activity"/>
    <property type="evidence" value="ECO:0007669"/>
    <property type="project" value="TreeGrafter"/>
</dbReference>
<dbReference type="SUPFAM" id="SSF57903">
    <property type="entry name" value="FYVE/PHD zinc finger"/>
    <property type="match status" value="1"/>
</dbReference>
<feature type="region of interest" description="Disordered" evidence="16">
    <location>
        <begin position="654"/>
        <end position="679"/>
    </location>
</feature>
<dbReference type="EC" id="2.3.1.48" evidence="3"/>
<evidence type="ECO:0000256" key="9">
    <source>
        <dbReference type="ARBA" id="ARBA00023015"/>
    </source>
</evidence>
<dbReference type="Pfam" id="PF08214">
    <property type="entry name" value="HAT_KAT11"/>
    <property type="match status" value="1"/>
</dbReference>
<dbReference type="Gene3D" id="1.20.1020.10">
    <property type="entry name" value="TAZ domain"/>
    <property type="match status" value="2"/>
</dbReference>
<keyword evidence="9" id="KW-0805">Transcription regulation</keyword>
<dbReference type="Gene3D" id="1.10.246.20">
    <property type="entry name" value="Coactivator CBP, KIX domain"/>
    <property type="match status" value="1"/>
</dbReference>
<dbReference type="SMART" id="SM00551">
    <property type="entry name" value="ZnF_TAZ"/>
    <property type="match status" value="2"/>
</dbReference>
<dbReference type="EMBL" id="JAEHOE010000210">
    <property type="protein sequence ID" value="KAG2482629.1"/>
    <property type="molecule type" value="Genomic_DNA"/>
</dbReference>
<dbReference type="GO" id="GO:0005634">
    <property type="term" value="C:nucleus"/>
    <property type="evidence" value="ECO:0007669"/>
    <property type="project" value="UniProtKB-SubCell"/>
</dbReference>
<dbReference type="Pfam" id="PF02135">
    <property type="entry name" value="zf-TAZ"/>
    <property type="match status" value="2"/>
</dbReference>
<dbReference type="PROSITE" id="PS50135">
    <property type="entry name" value="ZF_ZZ_2"/>
    <property type="match status" value="1"/>
</dbReference>
<feature type="region of interest" description="Disordered" evidence="16">
    <location>
        <begin position="534"/>
        <end position="591"/>
    </location>
</feature>
<keyword evidence="11" id="KW-0804">Transcription</keyword>
<keyword evidence="12" id="KW-0539">Nucleus</keyword>
<evidence type="ECO:0000256" key="5">
    <source>
        <dbReference type="ARBA" id="ARBA00022723"/>
    </source>
</evidence>
<dbReference type="InterPro" id="IPR031162">
    <property type="entry name" value="CBP_P300_HAT"/>
</dbReference>
<dbReference type="SUPFAM" id="SSF57850">
    <property type="entry name" value="RING/U-box"/>
    <property type="match status" value="1"/>
</dbReference>
<dbReference type="PROSITE" id="PS51727">
    <property type="entry name" value="CBP_P300_HAT"/>
    <property type="match status" value="1"/>
</dbReference>
<evidence type="ECO:0000256" key="11">
    <source>
        <dbReference type="ARBA" id="ARBA00023163"/>
    </source>
</evidence>
<comment type="caution">
    <text evidence="20">The sequence shown here is derived from an EMBL/GenBank/DDBJ whole genome shotgun (WGS) entry which is preliminary data.</text>
</comment>
<feature type="domain" description="CBP/p300-type HAT" evidence="19">
    <location>
        <begin position="864"/>
        <end position="1334"/>
    </location>
</feature>
<evidence type="ECO:0000256" key="14">
    <source>
        <dbReference type="ARBA" id="ARBA00048017"/>
    </source>
</evidence>
<dbReference type="SMART" id="SM01250">
    <property type="entry name" value="KAT11"/>
    <property type="match status" value="1"/>
</dbReference>
<dbReference type="PANTHER" id="PTHR13808">
    <property type="entry name" value="CBP/P300-RELATED"/>
    <property type="match status" value="1"/>
</dbReference>
<dbReference type="InterPro" id="IPR019786">
    <property type="entry name" value="Zinc_finger_PHD-type_CS"/>
</dbReference>
<evidence type="ECO:0000256" key="10">
    <source>
        <dbReference type="ARBA" id="ARBA00023159"/>
    </source>
</evidence>
<dbReference type="GO" id="GO:0031490">
    <property type="term" value="F:chromatin DNA binding"/>
    <property type="evidence" value="ECO:0007669"/>
    <property type="project" value="TreeGrafter"/>
</dbReference>
<evidence type="ECO:0000256" key="7">
    <source>
        <dbReference type="ARBA" id="ARBA00022833"/>
    </source>
</evidence>
<dbReference type="InterPro" id="IPR036529">
    <property type="entry name" value="KIX_dom_sf"/>
</dbReference>
<dbReference type="SUPFAM" id="SSF57933">
    <property type="entry name" value="TAZ domain"/>
    <property type="match status" value="2"/>
</dbReference>
<dbReference type="InterPro" id="IPR043145">
    <property type="entry name" value="Znf_ZZ_sf"/>
</dbReference>
<dbReference type="InterPro" id="IPR000433">
    <property type="entry name" value="Znf_ZZ"/>
</dbReference>
<evidence type="ECO:0000256" key="16">
    <source>
        <dbReference type="SAM" id="MobiDB-lite"/>
    </source>
</evidence>
<dbReference type="InterPro" id="IPR013178">
    <property type="entry name" value="Histone_AcTrfase_Rtt109/CBP"/>
</dbReference>
<dbReference type="InterPro" id="IPR013083">
    <property type="entry name" value="Znf_RING/FYVE/PHD"/>
</dbReference>
<feature type="region of interest" description="Disordered" evidence="16">
    <location>
        <begin position="1129"/>
        <end position="1158"/>
    </location>
</feature>
<evidence type="ECO:0000256" key="3">
    <source>
        <dbReference type="ARBA" id="ARBA00013184"/>
    </source>
</evidence>
<evidence type="ECO:0000313" key="21">
    <source>
        <dbReference type="Proteomes" id="UP000612055"/>
    </source>
</evidence>
<keyword evidence="10" id="KW-0010">Activator</keyword>
<feature type="compositionally biased region" description="Low complexity" evidence="16">
    <location>
        <begin position="538"/>
        <end position="563"/>
    </location>
</feature>
<dbReference type="PANTHER" id="PTHR13808:SF1">
    <property type="entry name" value="HISTONE ACETYLTRANSFERASE"/>
    <property type="match status" value="1"/>
</dbReference>